<dbReference type="CDD" id="cd05233">
    <property type="entry name" value="SDR_c"/>
    <property type="match status" value="1"/>
</dbReference>
<dbReference type="InterPro" id="IPR002347">
    <property type="entry name" value="SDR_fam"/>
</dbReference>
<dbReference type="Proteomes" id="UP000003688">
    <property type="component" value="Unassembled WGS sequence"/>
</dbReference>
<comment type="caution">
    <text evidence="3">The sequence shown here is derived from an EMBL/GenBank/DDBJ whole genome shotgun (WGS) entry which is preliminary data.</text>
</comment>
<comment type="similarity">
    <text evidence="1">Belongs to the short-chain dehydrogenases/reductases (SDR) family.</text>
</comment>
<keyword evidence="2" id="KW-0560">Oxidoreductase</keyword>
<evidence type="ECO:0000313" key="3">
    <source>
        <dbReference type="EMBL" id="EEF61455.1"/>
    </source>
</evidence>
<dbReference type="GO" id="GO:0016491">
    <property type="term" value="F:oxidoreductase activity"/>
    <property type="evidence" value="ECO:0007669"/>
    <property type="project" value="UniProtKB-KW"/>
</dbReference>
<protein>
    <submittedName>
        <fullName evidence="3">Short-chain dehydrogenase/reductase SDR</fullName>
    </submittedName>
</protein>
<evidence type="ECO:0000256" key="1">
    <source>
        <dbReference type="ARBA" id="ARBA00006484"/>
    </source>
</evidence>
<gene>
    <name evidence="3" type="ORF">Cflav_PD4476</name>
</gene>
<dbReference type="PRINTS" id="PR00081">
    <property type="entry name" value="GDHRDH"/>
</dbReference>
<accession>B9XFU1</accession>
<dbReference type="PANTHER" id="PTHR24321:SF15">
    <property type="entry name" value="OXIDOREDUCTASE UCPA"/>
    <property type="match status" value="1"/>
</dbReference>
<dbReference type="PANTHER" id="PTHR24321">
    <property type="entry name" value="DEHYDROGENASES, SHORT CHAIN"/>
    <property type="match status" value="1"/>
</dbReference>
<dbReference type="Gene3D" id="3.40.50.720">
    <property type="entry name" value="NAD(P)-binding Rossmann-like Domain"/>
    <property type="match status" value="1"/>
</dbReference>
<dbReference type="EMBL" id="ABOX02000010">
    <property type="protein sequence ID" value="EEF61455.1"/>
    <property type="molecule type" value="Genomic_DNA"/>
</dbReference>
<dbReference type="InterPro" id="IPR036291">
    <property type="entry name" value="NAD(P)-bd_dom_sf"/>
</dbReference>
<dbReference type="PRINTS" id="PR00080">
    <property type="entry name" value="SDRFAMILY"/>
</dbReference>
<reference evidence="3 4" key="1">
    <citation type="journal article" date="2011" name="J. Bacteriol.">
        <title>Genome sequence of 'Pedosphaera parvula' Ellin514, an aerobic Verrucomicrobial isolate from pasture soil.</title>
        <authorList>
            <person name="Kant R."/>
            <person name="van Passel M.W."/>
            <person name="Sangwan P."/>
            <person name="Palva A."/>
            <person name="Lucas S."/>
            <person name="Copeland A."/>
            <person name="Lapidus A."/>
            <person name="Glavina Del Rio T."/>
            <person name="Dalin E."/>
            <person name="Tice H."/>
            <person name="Bruce D."/>
            <person name="Goodwin L."/>
            <person name="Pitluck S."/>
            <person name="Chertkov O."/>
            <person name="Larimer F.W."/>
            <person name="Land M.L."/>
            <person name="Hauser L."/>
            <person name="Brettin T.S."/>
            <person name="Detter J.C."/>
            <person name="Han S."/>
            <person name="de Vos W.M."/>
            <person name="Janssen P.H."/>
            <person name="Smidt H."/>
        </authorList>
    </citation>
    <scope>NUCLEOTIDE SEQUENCE [LARGE SCALE GENOMIC DNA]</scope>
    <source>
        <strain evidence="3 4">Ellin514</strain>
    </source>
</reference>
<dbReference type="STRING" id="320771.Cflav_PD4476"/>
<keyword evidence="4" id="KW-1185">Reference proteome</keyword>
<organism evidence="3 4">
    <name type="scientific">Pedosphaera parvula (strain Ellin514)</name>
    <dbReference type="NCBI Taxonomy" id="320771"/>
    <lineage>
        <taxon>Bacteria</taxon>
        <taxon>Pseudomonadati</taxon>
        <taxon>Verrucomicrobiota</taxon>
        <taxon>Pedosphaerae</taxon>
        <taxon>Pedosphaerales</taxon>
        <taxon>Pedosphaeraceae</taxon>
        <taxon>Pedosphaera</taxon>
    </lineage>
</organism>
<dbReference type="NCBIfam" id="NF005559">
    <property type="entry name" value="PRK07231.1"/>
    <property type="match status" value="1"/>
</dbReference>
<evidence type="ECO:0000256" key="2">
    <source>
        <dbReference type="ARBA" id="ARBA00023002"/>
    </source>
</evidence>
<dbReference type="FunFam" id="3.40.50.720:FF:000084">
    <property type="entry name" value="Short-chain dehydrogenase reductase"/>
    <property type="match status" value="1"/>
</dbReference>
<name>B9XFU1_PEDPL</name>
<proteinExistence type="inferred from homology"/>
<dbReference type="AlphaFoldDB" id="B9XFU1"/>
<dbReference type="RefSeq" id="WP_007414687.1">
    <property type="nucleotide sequence ID" value="NZ_ABOX02000010.1"/>
</dbReference>
<dbReference type="SUPFAM" id="SSF51735">
    <property type="entry name" value="NAD(P)-binding Rossmann-fold domains"/>
    <property type="match status" value="1"/>
</dbReference>
<evidence type="ECO:0000313" key="4">
    <source>
        <dbReference type="Proteomes" id="UP000003688"/>
    </source>
</evidence>
<sequence length="250" mass="26596">MDMRLKGKVAIVTGAAHGIGRGIAEVFAEEGAAVFMVDLDAGAGEAFAAELRHKGQDVTFMRADVSSPAEVARVVEMAGTPDKGIDVLCNNAAYIGQWHNALEATEEEWQKSLSVTLMGTQYFTKEVLPFMVRQKGGSIINISSVQGMVGGRNSVAYTTVKSGLLGLTRNVAYDFGPHNIRVNVICPGAITTRISPPVGSELYERQISKTFLGRVGQPREVGKAALFLASDESSYITGAVIPVDGGWTAM</sequence>
<dbReference type="Pfam" id="PF13561">
    <property type="entry name" value="adh_short_C2"/>
    <property type="match status" value="1"/>
</dbReference>